<reference evidence="6" key="1">
    <citation type="submission" date="2022-07" db="EMBL/GenBank/DDBJ databases">
        <title>Draft genome sequence of Zalerion maritima ATCC 34329, a (micro)plastics degrading marine fungus.</title>
        <authorList>
            <person name="Paco A."/>
            <person name="Goncalves M.F.M."/>
            <person name="Rocha-Santos T.A.P."/>
            <person name="Alves A."/>
        </authorList>
    </citation>
    <scope>NUCLEOTIDE SEQUENCE</scope>
    <source>
        <strain evidence="6">ATCC 34329</strain>
    </source>
</reference>
<evidence type="ECO:0000256" key="2">
    <source>
        <dbReference type="ARBA" id="ARBA00022630"/>
    </source>
</evidence>
<protein>
    <submittedName>
        <fullName evidence="6">FAD/NAD(P)-binding domain-containing protein</fullName>
    </submittedName>
</protein>
<dbReference type="InterPro" id="IPR020946">
    <property type="entry name" value="Flavin_mOase-like"/>
</dbReference>
<keyword evidence="4" id="KW-0560">Oxidoreductase</keyword>
<dbReference type="AlphaFoldDB" id="A0AAD5RIK4"/>
<evidence type="ECO:0000313" key="6">
    <source>
        <dbReference type="EMBL" id="KAJ2895266.1"/>
    </source>
</evidence>
<dbReference type="GO" id="GO:0050661">
    <property type="term" value="F:NADP binding"/>
    <property type="evidence" value="ECO:0007669"/>
    <property type="project" value="InterPro"/>
</dbReference>
<evidence type="ECO:0000256" key="3">
    <source>
        <dbReference type="ARBA" id="ARBA00022827"/>
    </source>
</evidence>
<dbReference type="PANTHER" id="PTHR42877:SF8">
    <property type="entry name" value="MONOOXYGENASE"/>
    <property type="match status" value="1"/>
</dbReference>
<keyword evidence="2" id="KW-0285">Flavoprotein</keyword>
<dbReference type="InterPro" id="IPR051209">
    <property type="entry name" value="FAD-bind_Monooxygenase_sf"/>
</dbReference>
<accession>A0AAD5RIK4</accession>
<feature type="region of interest" description="Disordered" evidence="5">
    <location>
        <begin position="839"/>
        <end position="873"/>
    </location>
</feature>
<dbReference type="EMBL" id="JAKWBI020000415">
    <property type="protein sequence ID" value="KAJ2895266.1"/>
    <property type="molecule type" value="Genomic_DNA"/>
</dbReference>
<evidence type="ECO:0000256" key="1">
    <source>
        <dbReference type="ARBA" id="ARBA00010139"/>
    </source>
</evidence>
<keyword evidence="3" id="KW-0274">FAD</keyword>
<dbReference type="GO" id="GO:0050660">
    <property type="term" value="F:flavin adenine dinucleotide binding"/>
    <property type="evidence" value="ECO:0007669"/>
    <property type="project" value="InterPro"/>
</dbReference>
<dbReference type="InterPro" id="IPR036188">
    <property type="entry name" value="FAD/NAD-bd_sf"/>
</dbReference>
<organism evidence="6 7">
    <name type="scientific">Zalerion maritima</name>
    <dbReference type="NCBI Taxonomy" id="339359"/>
    <lineage>
        <taxon>Eukaryota</taxon>
        <taxon>Fungi</taxon>
        <taxon>Dikarya</taxon>
        <taxon>Ascomycota</taxon>
        <taxon>Pezizomycotina</taxon>
        <taxon>Sordariomycetes</taxon>
        <taxon>Lulworthiomycetidae</taxon>
        <taxon>Lulworthiales</taxon>
        <taxon>Lulworthiaceae</taxon>
        <taxon>Zalerion</taxon>
    </lineage>
</organism>
<dbReference type="Gene3D" id="3.50.50.60">
    <property type="entry name" value="FAD/NAD(P)-binding domain"/>
    <property type="match status" value="2"/>
</dbReference>
<evidence type="ECO:0000256" key="5">
    <source>
        <dbReference type="SAM" id="MobiDB-lite"/>
    </source>
</evidence>
<dbReference type="Pfam" id="PF00743">
    <property type="entry name" value="FMO-like"/>
    <property type="match status" value="1"/>
</dbReference>
<comment type="similarity">
    <text evidence="1">Belongs to the FAD-binding monooxygenase family.</text>
</comment>
<dbReference type="Proteomes" id="UP001201980">
    <property type="component" value="Unassembled WGS sequence"/>
</dbReference>
<gene>
    <name evidence="6" type="ORF">MKZ38_006731</name>
</gene>
<comment type="caution">
    <text evidence="6">The sequence shown here is derived from an EMBL/GenBank/DDBJ whole genome shotgun (WGS) entry which is preliminary data.</text>
</comment>
<evidence type="ECO:0000256" key="4">
    <source>
        <dbReference type="ARBA" id="ARBA00023002"/>
    </source>
</evidence>
<feature type="compositionally biased region" description="Polar residues" evidence="5">
    <location>
        <begin position="839"/>
        <end position="859"/>
    </location>
</feature>
<sequence length="873" mass="98544">MATLFPVSATPQEQAAARRLENPIHTERHIRIICIGAGASGLLMAYKLQRDFTNYELQVYEKNPELSGTWYENRYPGCKCDVPSTNYTWSFFPKSDWAGVYASSQQIFEYFNDFANTFHLGEYIKTEHEVIRSAWNNKNGGYDVQIRDLKGNTVINDHCDVLINAGGILNAWRWPAIPGLDKYKGTLLHTANWDDSVDLTGKHVGLIGNGSSGIQVLPAIREKTRKVTTFIREPTWVSPVQGLEDHEYSEQELREFKNKPGVLTSYRKDIETGLNGQFGIFLKDNKINEDTRAYMVSQMKEKLSDDFLESKLIPDWALGCRRLTPGVNYLESLTKDNVEVVYGEISEITEKGCLCDSGEEYPLDVLVCATGFDTSFRPRFPVVNEKGQNLQDKWAKDPESYFGMAAAGFPNYLMFLGPNCPIGNGPVLSAVEAQADWICQLLDRYQTTNMSTFAPSEEAVGDFIAHKDRFMSKTVWADPCRSWYKPSADGPVVALWPGSTLHYIEALRELRMDDLEVKYAGNRFAWLGNGYSQTELDETADWAYYIRESDDAPPATTAGRRRLLTKTGTVKRRAGINFSGKKDVLNNADPGDINLLIPPAFPFSGYQALVIREYFSIVRNPLWYQLTVGSHNGPGIPLQGSRRISLVGWYNGDPWGPMGYPRILWGYPYGHTEFLCGPIKPHGFNGGVPWNYTDYFKNPMWSHVIFWARPYRAPWIFVQPNPEVILENGDLKYYDSTIIVNENDEVCRSLAIRQEVGDDTHRIVVDLIGPESHAKVMVISCEDLRTRSRAGSRAEPDMESLQSWVQRFQNTIWSELEDEIIVVFCNHTGIGTSTVLGTSKTTSTNHCHQLQSKSPSESPCQPPSRNRLGGIPT</sequence>
<dbReference type="PANTHER" id="PTHR42877">
    <property type="entry name" value="L-ORNITHINE N(5)-MONOOXYGENASE-RELATED"/>
    <property type="match status" value="1"/>
</dbReference>
<dbReference type="SUPFAM" id="SSF51905">
    <property type="entry name" value="FAD/NAD(P)-binding domain"/>
    <property type="match status" value="2"/>
</dbReference>
<proteinExistence type="inferred from homology"/>
<keyword evidence="7" id="KW-1185">Reference proteome</keyword>
<name>A0AAD5RIK4_9PEZI</name>
<evidence type="ECO:0000313" key="7">
    <source>
        <dbReference type="Proteomes" id="UP001201980"/>
    </source>
</evidence>
<dbReference type="GO" id="GO:0004499">
    <property type="term" value="F:N,N-dimethylaniline monooxygenase activity"/>
    <property type="evidence" value="ECO:0007669"/>
    <property type="project" value="InterPro"/>
</dbReference>